<reference evidence="4" key="1">
    <citation type="submission" date="2017-09" db="EMBL/GenBank/DDBJ databases">
        <title>Depth-based differentiation of microbial function through sediment-hosted aquifers and enrichment of novel symbionts in the deep terrestrial subsurface.</title>
        <authorList>
            <person name="Probst A.J."/>
            <person name="Ladd B."/>
            <person name="Jarett J.K."/>
            <person name="Geller-Mcgrath D.E."/>
            <person name="Sieber C.M.K."/>
            <person name="Emerson J.B."/>
            <person name="Anantharaman K."/>
            <person name="Thomas B.C."/>
            <person name="Malmstrom R."/>
            <person name="Stieglmeier M."/>
            <person name="Klingl A."/>
            <person name="Woyke T."/>
            <person name="Ryan C.M."/>
            <person name="Banfield J.F."/>
        </authorList>
    </citation>
    <scope>NUCLEOTIDE SEQUENCE [LARGE SCALE GENOMIC DNA]</scope>
</reference>
<dbReference type="InterPro" id="IPR009014">
    <property type="entry name" value="Transketo_C/PFOR_II"/>
</dbReference>
<keyword evidence="1" id="KW-0560">Oxidoreductase</keyword>
<dbReference type="SUPFAM" id="SSF52922">
    <property type="entry name" value="TK C-terminal domain-like"/>
    <property type="match status" value="1"/>
</dbReference>
<dbReference type="PANTHER" id="PTHR43088:SF1">
    <property type="entry name" value="SUBUNIT OF PYRUVATE:FLAVODOXIN OXIDOREDUCTASE"/>
    <property type="match status" value="1"/>
</dbReference>
<evidence type="ECO:0000259" key="2">
    <source>
        <dbReference type="Pfam" id="PF01855"/>
    </source>
</evidence>
<dbReference type="PANTHER" id="PTHR43088">
    <property type="entry name" value="SUBUNIT OF PYRUVATE:FLAVODOXIN OXIDOREDUCTASE-RELATED"/>
    <property type="match status" value="1"/>
</dbReference>
<dbReference type="AlphaFoldDB" id="A0A2M7VE81"/>
<dbReference type="SUPFAM" id="SSF52518">
    <property type="entry name" value="Thiamin diphosphate-binding fold (THDP-binding)"/>
    <property type="match status" value="1"/>
</dbReference>
<dbReference type="InterPro" id="IPR052368">
    <property type="entry name" value="2-oxoacid_oxidoreductase"/>
</dbReference>
<accession>A0A2M7VE81</accession>
<proteinExistence type="predicted"/>
<evidence type="ECO:0000313" key="4">
    <source>
        <dbReference type="Proteomes" id="UP000230405"/>
    </source>
</evidence>
<organism evidence="3 4">
    <name type="scientific">Candidatus Komeilibacteria bacterium CG_4_10_14_0_2_um_filter_37_10</name>
    <dbReference type="NCBI Taxonomy" id="1974470"/>
    <lineage>
        <taxon>Bacteria</taxon>
        <taxon>Candidatus Komeiliibacteriota</taxon>
    </lineage>
</organism>
<dbReference type="Proteomes" id="UP000230405">
    <property type="component" value="Unassembled WGS sequence"/>
</dbReference>
<feature type="domain" description="Pyruvate flavodoxin/ferredoxin oxidoreductase pyrimidine binding" evidence="2">
    <location>
        <begin position="14"/>
        <end position="241"/>
    </location>
</feature>
<evidence type="ECO:0000256" key="1">
    <source>
        <dbReference type="ARBA" id="ARBA00023002"/>
    </source>
</evidence>
<name>A0A2M7VE81_9BACT</name>
<dbReference type="GO" id="GO:0016491">
    <property type="term" value="F:oxidoreductase activity"/>
    <property type="evidence" value="ECO:0007669"/>
    <property type="project" value="UniProtKB-KW"/>
</dbReference>
<comment type="caution">
    <text evidence="3">The sequence shown here is derived from an EMBL/GenBank/DDBJ whole genome shotgun (WGS) entry which is preliminary data.</text>
</comment>
<gene>
    <name evidence="3" type="ORF">COX77_03350</name>
</gene>
<evidence type="ECO:0000313" key="3">
    <source>
        <dbReference type="EMBL" id="PIZ98818.1"/>
    </source>
</evidence>
<protein>
    <submittedName>
        <fullName evidence="3">Ferredoxin oxidoreductase</fullName>
    </submittedName>
</protein>
<dbReference type="EMBL" id="PFPO01000062">
    <property type="protein sequence ID" value="PIZ98818.1"/>
    <property type="molecule type" value="Genomic_DNA"/>
</dbReference>
<feature type="non-terminal residue" evidence="3">
    <location>
        <position position="318"/>
    </location>
</feature>
<dbReference type="Gene3D" id="3.40.50.970">
    <property type="match status" value="1"/>
</dbReference>
<dbReference type="InterPro" id="IPR002880">
    <property type="entry name" value="Pyrv_Fd/Flavodoxin_OxRdtase_N"/>
</dbReference>
<dbReference type="CDD" id="cd07034">
    <property type="entry name" value="TPP_PYR_PFOR_IOR-alpha_like"/>
    <property type="match status" value="1"/>
</dbReference>
<dbReference type="InterPro" id="IPR029061">
    <property type="entry name" value="THDP-binding"/>
</dbReference>
<dbReference type="Gene3D" id="3.40.50.920">
    <property type="match status" value="1"/>
</dbReference>
<dbReference type="Pfam" id="PF01855">
    <property type="entry name" value="POR_N"/>
    <property type="match status" value="1"/>
</dbReference>
<sequence>MKKVLTGNEVVIEAALASGATGYAGYPITPTTEIMTEWEQKATKNKQQLLFIQSEDEMAAGFMTCGMIIGGRKAFTATGGPGNVLMQDPLSMAESLRLPLVVIVGQRGGPSTGSVIYSQQELFLSAWGGNSEGYRIVYSASNLTDLYNCVIKAFNVAWTYRWPAIVLTDGYLLKTENEVDIMPPKKIVSSYPLMVKKTVRDTSNESEYVNWCNTYSTEEDLYVFNKTLHQDFAAMTKKIVEYEIYPQMRKTMIVAHGLIAASVKEALLNDQNCFLFRPITINPFPVQEFNKCAAAVDKIIVIESAYNQLIRVVKENLQ</sequence>